<feature type="non-terminal residue" evidence="2">
    <location>
        <position position="1"/>
    </location>
</feature>
<keyword evidence="3" id="KW-1185">Reference proteome</keyword>
<sequence length="125" mass="14586">SLQSSSKSTNSTMNEEGDIPKIKLMEENEALKLKVSQLTKEIEERKEESDAIKAEFDRYKLESQDTKKYLELDVKLKSNEIEHLKELQTMGLKSEAELRHQLAKMKIDIESKTEDMENIKLRDKI</sequence>
<dbReference type="Proteomes" id="UP001432027">
    <property type="component" value="Unassembled WGS sequence"/>
</dbReference>
<reference evidence="2" key="1">
    <citation type="submission" date="2023-10" db="EMBL/GenBank/DDBJ databases">
        <title>Genome assembly of Pristionchus species.</title>
        <authorList>
            <person name="Yoshida K."/>
            <person name="Sommer R.J."/>
        </authorList>
    </citation>
    <scope>NUCLEOTIDE SEQUENCE</scope>
    <source>
        <strain evidence="2">RS0144</strain>
    </source>
</reference>
<feature type="compositionally biased region" description="Low complexity" evidence="1">
    <location>
        <begin position="1"/>
        <end position="11"/>
    </location>
</feature>
<evidence type="ECO:0000256" key="1">
    <source>
        <dbReference type="SAM" id="MobiDB-lite"/>
    </source>
</evidence>
<dbReference type="EMBL" id="BTSX01000001">
    <property type="protein sequence ID" value="GMS81898.1"/>
    <property type="molecule type" value="Genomic_DNA"/>
</dbReference>
<proteinExistence type="predicted"/>
<feature type="region of interest" description="Disordered" evidence="1">
    <location>
        <begin position="1"/>
        <end position="23"/>
    </location>
</feature>
<gene>
    <name evidence="2" type="ORF">PENTCL1PPCAC_4073</name>
</gene>
<dbReference type="AlphaFoldDB" id="A0AAV5SMM6"/>
<name>A0AAV5SMM6_9BILA</name>
<evidence type="ECO:0000313" key="3">
    <source>
        <dbReference type="Proteomes" id="UP001432027"/>
    </source>
</evidence>
<organism evidence="2 3">
    <name type="scientific">Pristionchus entomophagus</name>
    <dbReference type="NCBI Taxonomy" id="358040"/>
    <lineage>
        <taxon>Eukaryota</taxon>
        <taxon>Metazoa</taxon>
        <taxon>Ecdysozoa</taxon>
        <taxon>Nematoda</taxon>
        <taxon>Chromadorea</taxon>
        <taxon>Rhabditida</taxon>
        <taxon>Rhabditina</taxon>
        <taxon>Diplogasteromorpha</taxon>
        <taxon>Diplogasteroidea</taxon>
        <taxon>Neodiplogasteridae</taxon>
        <taxon>Pristionchus</taxon>
    </lineage>
</organism>
<accession>A0AAV5SMM6</accession>
<evidence type="ECO:0000313" key="2">
    <source>
        <dbReference type="EMBL" id="GMS81898.1"/>
    </source>
</evidence>
<comment type="caution">
    <text evidence="2">The sequence shown here is derived from an EMBL/GenBank/DDBJ whole genome shotgun (WGS) entry which is preliminary data.</text>
</comment>
<protein>
    <submittedName>
        <fullName evidence="2">Uncharacterized protein</fullName>
    </submittedName>
</protein>